<dbReference type="Gene3D" id="3.40.190.10">
    <property type="entry name" value="Periplasmic binding protein-like II"/>
    <property type="match status" value="2"/>
</dbReference>
<name>A0ABS8D7J1_9NEIS</name>
<dbReference type="PANTHER" id="PTHR38834:SF3">
    <property type="entry name" value="SOLUTE-BINDING PROTEIN FAMILY 3_N-TERMINAL DOMAIN-CONTAINING PROTEIN"/>
    <property type="match status" value="1"/>
</dbReference>
<dbReference type="RefSeq" id="WP_227180934.1">
    <property type="nucleotide sequence ID" value="NZ_JAJBZT010000005.1"/>
</dbReference>
<evidence type="ECO:0000313" key="2">
    <source>
        <dbReference type="Proteomes" id="UP001165395"/>
    </source>
</evidence>
<keyword evidence="2" id="KW-1185">Reference proteome</keyword>
<dbReference type="PANTHER" id="PTHR38834">
    <property type="entry name" value="PERIPLASMIC SUBSTRATE BINDING PROTEIN FAMILY 3"/>
    <property type="match status" value="1"/>
</dbReference>
<reference evidence="1" key="1">
    <citation type="submission" date="2021-10" db="EMBL/GenBank/DDBJ databases">
        <title>The complete genome sequence of Leeia sp. TBRC 13508.</title>
        <authorList>
            <person name="Charoenyingcharoen P."/>
            <person name="Yukphan P."/>
        </authorList>
    </citation>
    <scope>NUCLEOTIDE SEQUENCE</scope>
    <source>
        <strain evidence="1">TBRC 13508</strain>
    </source>
</reference>
<sequence length="248" mass="27983">MFSLIRSWPVPSLCQSILWWQRLLFLASISFAPAAFAEEVLQLVTENDPPLSFEQDGLAAGEITDVLRKSFANLNLPFHSEVWSWPRAIEAAKSKPNYCVYGTARTKEREADFKWVGPIAVMDWMIYAKKGMHHPKQISDLKNESIGGCRDDAISLWLIQHGYKVDLASEDVHNPAKLLIGRFNYWASSRTRGDAILSSQHLGNQLAPIIQFGSSKLYLACNKHVPDTTISKLNRVVRLFAHNTPVPH</sequence>
<organism evidence="1 2">
    <name type="scientific">Leeia speluncae</name>
    <dbReference type="NCBI Taxonomy" id="2884804"/>
    <lineage>
        <taxon>Bacteria</taxon>
        <taxon>Pseudomonadati</taxon>
        <taxon>Pseudomonadota</taxon>
        <taxon>Betaproteobacteria</taxon>
        <taxon>Neisseriales</taxon>
        <taxon>Leeiaceae</taxon>
        <taxon>Leeia</taxon>
    </lineage>
</organism>
<gene>
    <name evidence="1" type="ORF">LIN78_11295</name>
</gene>
<proteinExistence type="predicted"/>
<comment type="caution">
    <text evidence="1">The sequence shown here is derived from an EMBL/GenBank/DDBJ whole genome shotgun (WGS) entry which is preliminary data.</text>
</comment>
<dbReference type="Proteomes" id="UP001165395">
    <property type="component" value="Unassembled WGS sequence"/>
</dbReference>
<dbReference type="EMBL" id="JAJBZT010000005">
    <property type="protein sequence ID" value="MCB6184131.1"/>
    <property type="molecule type" value="Genomic_DNA"/>
</dbReference>
<protein>
    <submittedName>
        <fullName evidence="1">Transporter substrate-binding domain-containing protein</fullName>
    </submittedName>
</protein>
<accession>A0ABS8D7J1</accession>
<dbReference type="SUPFAM" id="SSF53850">
    <property type="entry name" value="Periplasmic binding protein-like II"/>
    <property type="match status" value="1"/>
</dbReference>
<evidence type="ECO:0000313" key="1">
    <source>
        <dbReference type="EMBL" id="MCB6184131.1"/>
    </source>
</evidence>